<keyword evidence="3" id="KW-1185">Reference proteome</keyword>
<dbReference type="InterPro" id="IPR050177">
    <property type="entry name" value="Lipid_A_modif_metabolic_enz"/>
</dbReference>
<sequence length="324" mass="34629">MGLTVAVTGPTGEIGTAVVRALERDDRVERVLGMARRPFDPASRGWRKTEYRQGDVLDRAAVDDLVAGADVVVHLAFMIMGSRAEGERINLAGSRNVFEATTGRLVYTSSVAAYGYHGGNPVPLTEDVPARGSKEHYYSAQKAACERLLAETAAADEVYVLRPSIVAGPEATILLRNLPWEPVAEHIPEPLRRLLGAVPGLKPVLPDPGTRFQLVHHDDVASAVAAAVAGDGPPGAYNLAGDGDIGMGDLARAIGAYTVPIPGELVSLTAELVDLLPYIPDKLEWIHAARHPMLMDTAKARRDLGWAPRYSAAETLKTMVAAYS</sequence>
<protein>
    <recommendedName>
        <fullName evidence="1">NAD-dependent epimerase/dehydratase domain-containing protein</fullName>
    </recommendedName>
</protein>
<organism evidence="2 3">
    <name type="scientific">Actinomadura macrotermitis</name>
    <dbReference type="NCBI Taxonomy" id="2585200"/>
    <lineage>
        <taxon>Bacteria</taxon>
        <taxon>Bacillati</taxon>
        <taxon>Actinomycetota</taxon>
        <taxon>Actinomycetes</taxon>
        <taxon>Streptosporangiales</taxon>
        <taxon>Thermomonosporaceae</taxon>
        <taxon>Actinomadura</taxon>
    </lineage>
</organism>
<name>A0A7K0C8C7_9ACTN</name>
<feature type="domain" description="NAD-dependent epimerase/dehydratase" evidence="1">
    <location>
        <begin position="5"/>
        <end position="240"/>
    </location>
</feature>
<comment type="caution">
    <text evidence="2">The sequence shown here is derived from an EMBL/GenBank/DDBJ whole genome shotgun (WGS) entry which is preliminary data.</text>
</comment>
<dbReference type="SUPFAM" id="SSF51735">
    <property type="entry name" value="NAD(P)-binding Rossmann-fold domains"/>
    <property type="match status" value="1"/>
</dbReference>
<dbReference type="InterPro" id="IPR001509">
    <property type="entry name" value="Epimerase_deHydtase"/>
</dbReference>
<gene>
    <name evidence="2" type="ORF">ACRB68_74880</name>
</gene>
<dbReference type="Proteomes" id="UP000487268">
    <property type="component" value="Unassembled WGS sequence"/>
</dbReference>
<proteinExistence type="predicted"/>
<evidence type="ECO:0000313" key="2">
    <source>
        <dbReference type="EMBL" id="MQY09362.1"/>
    </source>
</evidence>
<dbReference type="InterPro" id="IPR002347">
    <property type="entry name" value="SDR_fam"/>
</dbReference>
<dbReference type="Gene3D" id="3.40.50.720">
    <property type="entry name" value="NAD(P)-binding Rossmann-like Domain"/>
    <property type="match status" value="1"/>
</dbReference>
<dbReference type="EMBL" id="WEGH01000006">
    <property type="protein sequence ID" value="MQY09362.1"/>
    <property type="molecule type" value="Genomic_DNA"/>
</dbReference>
<evidence type="ECO:0000313" key="3">
    <source>
        <dbReference type="Proteomes" id="UP000487268"/>
    </source>
</evidence>
<dbReference type="RefSeq" id="WP_153541237.1">
    <property type="nucleotide sequence ID" value="NZ_WEGH01000006.1"/>
</dbReference>
<dbReference type="Pfam" id="PF01370">
    <property type="entry name" value="Epimerase"/>
    <property type="match status" value="1"/>
</dbReference>
<dbReference type="InterPro" id="IPR036291">
    <property type="entry name" value="NAD(P)-bd_dom_sf"/>
</dbReference>
<dbReference type="AlphaFoldDB" id="A0A7K0C8C7"/>
<reference evidence="2 3" key="1">
    <citation type="submission" date="2019-10" db="EMBL/GenBank/DDBJ databases">
        <title>Actinomadura rubteroloni sp. nov. and Actinomadura macrotermitis sp. nov., isolated from the gut of fungus growing-termite Macrotermes natalensis.</title>
        <authorList>
            <person name="Benndorf R."/>
            <person name="Martin K."/>
            <person name="Kuefner M."/>
            <person name="De Beer W."/>
            <person name="Kaster A.-K."/>
            <person name="Vollmers J."/>
            <person name="Poulsen M."/>
            <person name="Beemelmanns C."/>
        </authorList>
    </citation>
    <scope>NUCLEOTIDE SEQUENCE [LARGE SCALE GENOMIC DNA]</scope>
    <source>
        <strain evidence="2 3">RB68</strain>
    </source>
</reference>
<dbReference type="PRINTS" id="PR00081">
    <property type="entry name" value="GDHRDH"/>
</dbReference>
<dbReference type="PANTHER" id="PTHR43245">
    <property type="entry name" value="BIFUNCTIONAL POLYMYXIN RESISTANCE PROTEIN ARNA"/>
    <property type="match status" value="1"/>
</dbReference>
<accession>A0A7K0C8C7</accession>
<evidence type="ECO:0000259" key="1">
    <source>
        <dbReference type="Pfam" id="PF01370"/>
    </source>
</evidence>
<dbReference type="OrthoDB" id="9795501at2"/>